<sequence length="172" mass="18363">MRVADIEDVIAAAAAASELEIDRIETAAAGRRTVLRIFLDGDGPDGRGPSLDQIAQATRAISAALDESPKVGDAPYVLEVSSRGATRPLTDPKHFRRNLGRLVELSLADHSKASGRIKAADADGVRLDVAGAERDVPFADITKAVVQLELTKLPDEDESDVFDDDTDDTEEV</sequence>
<proteinExistence type="inferred from homology"/>
<comment type="similarity">
    <text evidence="3">Belongs to the RimP family.</text>
</comment>
<dbReference type="PANTHER" id="PTHR33867:SF1">
    <property type="entry name" value="RIBOSOME MATURATION FACTOR RIMP"/>
    <property type="match status" value="1"/>
</dbReference>
<keyword evidence="2 3" id="KW-0690">Ribosome biogenesis</keyword>
<evidence type="ECO:0000313" key="6">
    <source>
        <dbReference type="EMBL" id="TBT95645.1"/>
    </source>
</evidence>
<dbReference type="Pfam" id="PF02576">
    <property type="entry name" value="RimP_N"/>
    <property type="match status" value="1"/>
</dbReference>
<gene>
    <name evidence="3 6" type="primary">rimP</name>
    <name evidence="6" type="ORF">ET996_04160</name>
</gene>
<evidence type="ECO:0000256" key="2">
    <source>
        <dbReference type="ARBA" id="ARBA00022517"/>
    </source>
</evidence>
<dbReference type="Gene3D" id="3.30.300.70">
    <property type="entry name" value="RimP-like superfamily, N-terminal"/>
    <property type="match status" value="1"/>
</dbReference>
<dbReference type="InterPro" id="IPR003728">
    <property type="entry name" value="Ribosome_maturation_RimP"/>
</dbReference>
<dbReference type="AlphaFoldDB" id="A0A4Q9KN10"/>
<evidence type="ECO:0000313" key="7">
    <source>
        <dbReference type="Proteomes" id="UP000291933"/>
    </source>
</evidence>
<dbReference type="PANTHER" id="PTHR33867">
    <property type="entry name" value="RIBOSOME MATURATION FACTOR RIMP"/>
    <property type="match status" value="1"/>
</dbReference>
<keyword evidence="1 3" id="KW-0963">Cytoplasm</keyword>
<evidence type="ECO:0000256" key="1">
    <source>
        <dbReference type="ARBA" id="ARBA00022490"/>
    </source>
</evidence>
<dbReference type="GO" id="GO:0005829">
    <property type="term" value="C:cytosol"/>
    <property type="evidence" value="ECO:0007669"/>
    <property type="project" value="TreeGrafter"/>
</dbReference>
<dbReference type="SUPFAM" id="SSF75420">
    <property type="entry name" value="YhbC-like, N-terminal domain"/>
    <property type="match status" value="1"/>
</dbReference>
<dbReference type="SUPFAM" id="SSF74942">
    <property type="entry name" value="YhbC-like, C-terminal domain"/>
    <property type="match status" value="1"/>
</dbReference>
<evidence type="ECO:0000259" key="4">
    <source>
        <dbReference type="Pfam" id="PF02576"/>
    </source>
</evidence>
<evidence type="ECO:0000259" key="5">
    <source>
        <dbReference type="Pfam" id="PF17384"/>
    </source>
</evidence>
<feature type="domain" description="Ribosome maturation factor RimP N-terminal" evidence="4">
    <location>
        <begin position="10"/>
        <end position="85"/>
    </location>
</feature>
<keyword evidence="7" id="KW-1185">Reference proteome</keyword>
<dbReference type="GO" id="GO:0006412">
    <property type="term" value="P:translation"/>
    <property type="evidence" value="ECO:0007669"/>
    <property type="project" value="TreeGrafter"/>
</dbReference>
<dbReference type="InterPro" id="IPR035956">
    <property type="entry name" value="RimP_N_sf"/>
</dbReference>
<dbReference type="NCBIfam" id="NF000930">
    <property type="entry name" value="PRK00092.2-2"/>
    <property type="match status" value="1"/>
</dbReference>
<dbReference type="CDD" id="cd01734">
    <property type="entry name" value="YlxS_C"/>
    <property type="match status" value="1"/>
</dbReference>
<reference evidence="6 7" key="1">
    <citation type="submission" date="2019-01" db="EMBL/GenBank/DDBJ databases">
        <title>Lactibacter flavus gen. nov., sp. nov., a novel bacterium of the family Propionibacteriaceae isolated from raw milk and dairy products.</title>
        <authorList>
            <person name="Huptas C."/>
            <person name="Wenning M."/>
            <person name="Breitenwieser F."/>
            <person name="Doll E."/>
            <person name="Von Neubeck M."/>
            <person name="Busse H.-J."/>
            <person name="Scherer S."/>
        </authorList>
    </citation>
    <scope>NUCLEOTIDE SEQUENCE [LARGE SCALE GENOMIC DNA]</scope>
    <source>
        <strain evidence="6 7">DSM 22130</strain>
    </source>
</reference>
<dbReference type="EMBL" id="SDMR01000003">
    <property type="protein sequence ID" value="TBT95645.1"/>
    <property type="molecule type" value="Genomic_DNA"/>
</dbReference>
<name>A0A4Q9KN10_PROTD</name>
<dbReference type="RefSeq" id="WP_131171297.1">
    <property type="nucleotide sequence ID" value="NZ_FXTL01000003.1"/>
</dbReference>
<dbReference type="GO" id="GO:0000028">
    <property type="term" value="P:ribosomal small subunit assembly"/>
    <property type="evidence" value="ECO:0007669"/>
    <property type="project" value="TreeGrafter"/>
</dbReference>
<organism evidence="6 7">
    <name type="scientific">Propioniciclava tarda</name>
    <dbReference type="NCBI Taxonomy" id="433330"/>
    <lineage>
        <taxon>Bacteria</taxon>
        <taxon>Bacillati</taxon>
        <taxon>Actinomycetota</taxon>
        <taxon>Actinomycetes</taxon>
        <taxon>Propionibacteriales</taxon>
        <taxon>Propionibacteriaceae</taxon>
        <taxon>Propioniciclava</taxon>
    </lineage>
</organism>
<dbReference type="InterPro" id="IPR036847">
    <property type="entry name" value="RimP_C_sf"/>
</dbReference>
<dbReference type="Proteomes" id="UP000291933">
    <property type="component" value="Unassembled WGS sequence"/>
</dbReference>
<comment type="function">
    <text evidence="3">Required for maturation of 30S ribosomal subunits.</text>
</comment>
<accession>A0A4Q9KN10</accession>
<dbReference type="InterPro" id="IPR028989">
    <property type="entry name" value="RimP_N"/>
</dbReference>
<dbReference type="InterPro" id="IPR028998">
    <property type="entry name" value="RimP_C"/>
</dbReference>
<comment type="subcellular location">
    <subcellularLocation>
        <location evidence="3">Cytoplasm</location>
    </subcellularLocation>
</comment>
<dbReference type="HAMAP" id="MF_01077">
    <property type="entry name" value="RimP"/>
    <property type="match status" value="1"/>
</dbReference>
<comment type="caution">
    <text evidence="6">The sequence shown here is derived from an EMBL/GenBank/DDBJ whole genome shotgun (WGS) entry which is preliminary data.</text>
</comment>
<protein>
    <recommendedName>
        <fullName evidence="3">Ribosome maturation factor RimP</fullName>
    </recommendedName>
</protein>
<dbReference type="OrthoDB" id="9805006at2"/>
<evidence type="ECO:0000256" key="3">
    <source>
        <dbReference type="HAMAP-Rule" id="MF_01077"/>
    </source>
</evidence>
<feature type="domain" description="Ribosome maturation factor RimP C-terminal" evidence="5">
    <location>
        <begin position="89"/>
        <end position="149"/>
    </location>
</feature>
<dbReference type="Pfam" id="PF17384">
    <property type="entry name" value="DUF150_C"/>
    <property type="match status" value="1"/>
</dbReference>